<dbReference type="Proteomes" id="UP000624709">
    <property type="component" value="Unassembled WGS sequence"/>
</dbReference>
<keyword evidence="2" id="KW-1133">Transmembrane helix</keyword>
<feature type="region of interest" description="Disordered" evidence="1">
    <location>
        <begin position="1"/>
        <end position="20"/>
    </location>
</feature>
<evidence type="ECO:0000313" key="4">
    <source>
        <dbReference type="EMBL" id="GIE72275.1"/>
    </source>
</evidence>
<sequence>MDQDLRQRFDMAVSGDPGADPGELARAAIADGGRIRHRRQRLAGVGMAAGLVAVLGAGAGVALLHGPRTPENQPVTLEAAMAPATAPSCTQQPDQQTATDVVLFLRDGTTDKQRMALVAKLDTDSRIQATAFDTKEQAYESFKLRWADKPELLAAVDPDKFPEAFLIRLLDATQYPPFRARYATVSGVEQVVGRTCSSDAPIGGIQ</sequence>
<name>A0ABQ4BNK8_9ACTN</name>
<dbReference type="InterPro" id="IPR040690">
    <property type="entry name" value="FtsX_ECD"/>
</dbReference>
<feature type="domain" description="FtsX extracellular" evidence="3">
    <location>
        <begin position="101"/>
        <end position="191"/>
    </location>
</feature>
<gene>
    <name evidence="4" type="ORF">Apa02nite_083830</name>
</gene>
<keyword evidence="5" id="KW-1185">Reference proteome</keyword>
<keyword evidence="2" id="KW-0472">Membrane</keyword>
<proteinExistence type="predicted"/>
<keyword evidence="2" id="KW-0812">Transmembrane</keyword>
<dbReference type="RefSeq" id="WP_203830011.1">
    <property type="nucleotide sequence ID" value="NZ_BAAATY010000049.1"/>
</dbReference>
<organism evidence="4 5">
    <name type="scientific">Actinoplanes palleronii</name>
    <dbReference type="NCBI Taxonomy" id="113570"/>
    <lineage>
        <taxon>Bacteria</taxon>
        <taxon>Bacillati</taxon>
        <taxon>Actinomycetota</taxon>
        <taxon>Actinomycetes</taxon>
        <taxon>Micromonosporales</taxon>
        <taxon>Micromonosporaceae</taxon>
        <taxon>Actinoplanes</taxon>
    </lineage>
</organism>
<evidence type="ECO:0000256" key="1">
    <source>
        <dbReference type="SAM" id="MobiDB-lite"/>
    </source>
</evidence>
<comment type="caution">
    <text evidence="4">The sequence shown here is derived from an EMBL/GenBank/DDBJ whole genome shotgun (WGS) entry which is preliminary data.</text>
</comment>
<evidence type="ECO:0000259" key="3">
    <source>
        <dbReference type="Pfam" id="PF18075"/>
    </source>
</evidence>
<evidence type="ECO:0000313" key="5">
    <source>
        <dbReference type="Proteomes" id="UP000624709"/>
    </source>
</evidence>
<evidence type="ECO:0000256" key="2">
    <source>
        <dbReference type="SAM" id="Phobius"/>
    </source>
</evidence>
<dbReference type="Pfam" id="PF18075">
    <property type="entry name" value="FtsX_ECD"/>
    <property type="match status" value="1"/>
</dbReference>
<protein>
    <recommendedName>
        <fullName evidence="3">FtsX extracellular domain-containing protein</fullName>
    </recommendedName>
</protein>
<accession>A0ABQ4BNK8</accession>
<feature type="transmembrane region" description="Helical" evidence="2">
    <location>
        <begin position="42"/>
        <end position="64"/>
    </location>
</feature>
<dbReference type="EMBL" id="BOMS01000140">
    <property type="protein sequence ID" value="GIE72275.1"/>
    <property type="molecule type" value="Genomic_DNA"/>
</dbReference>
<dbReference type="Gene3D" id="3.30.70.3040">
    <property type="match status" value="1"/>
</dbReference>
<reference evidence="4 5" key="1">
    <citation type="submission" date="2021-01" db="EMBL/GenBank/DDBJ databases">
        <title>Whole genome shotgun sequence of Actinoplanes palleronii NBRC 14916.</title>
        <authorList>
            <person name="Komaki H."/>
            <person name="Tamura T."/>
        </authorList>
    </citation>
    <scope>NUCLEOTIDE SEQUENCE [LARGE SCALE GENOMIC DNA]</scope>
    <source>
        <strain evidence="4 5">NBRC 14916</strain>
    </source>
</reference>